<keyword evidence="2" id="KW-1185">Reference proteome</keyword>
<dbReference type="GeneID" id="54288410"/>
<dbReference type="Proteomes" id="UP000799778">
    <property type="component" value="Unassembled WGS sequence"/>
</dbReference>
<evidence type="ECO:0000313" key="2">
    <source>
        <dbReference type="Proteomes" id="UP000799778"/>
    </source>
</evidence>
<protein>
    <submittedName>
        <fullName evidence="1">Uncharacterized protein</fullName>
    </submittedName>
</protein>
<dbReference type="EMBL" id="ML978069">
    <property type="protein sequence ID" value="KAF2015558.1"/>
    <property type="molecule type" value="Genomic_DNA"/>
</dbReference>
<organism evidence="1 2">
    <name type="scientific">Aaosphaeria arxii CBS 175.79</name>
    <dbReference type="NCBI Taxonomy" id="1450172"/>
    <lineage>
        <taxon>Eukaryota</taxon>
        <taxon>Fungi</taxon>
        <taxon>Dikarya</taxon>
        <taxon>Ascomycota</taxon>
        <taxon>Pezizomycotina</taxon>
        <taxon>Dothideomycetes</taxon>
        <taxon>Pleosporomycetidae</taxon>
        <taxon>Pleosporales</taxon>
        <taxon>Pleosporales incertae sedis</taxon>
        <taxon>Aaosphaeria</taxon>
    </lineage>
</organism>
<dbReference type="RefSeq" id="XP_033383897.1">
    <property type="nucleotide sequence ID" value="XM_033531013.1"/>
</dbReference>
<dbReference type="AlphaFoldDB" id="A0A6A5XQK4"/>
<accession>A0A6A5XQK4</accession>
<name>A0A6A5XQK4_9PLEO</name>
<sequence>MEFNPITPSTSDEDLPFPMDIDTLTYGFIPGIPILEDHPSPPLINIHALLASYLAAYMEPVEAKATQLERGKALASALASHYYPEAQGFSVQDKNFVMAKFGWSFELDGKRNTAPFHLVQPEHIGGFVVNKKQVVEFSDGSIQEVVYPHTYICIMADDLATREHWLNRSHLCRGDIMSLPLGFEANIKKGHCVLIIGTQMEFYQFDADDGRMPIRPWPVDEKNKKYRQNWSLDLTKWSMDVADIWWTWLAESKVTYQNGYVAEGSEFERVVGA</sequence>
<gene>
    <name evidence="1" type="ORF">BU24DRAFT_450253</name>
</gene>
<reference evidence="1" key="1">
    <citation type="journal article" date="2020" name="Stud. Mycol.">
        <title>101 Dothideomycetes genomes: a test case for predicting lifestyles and emergence of pathogens.</title>
        <authorList>
            <person name="Haridas S."/>
            <person name="Albert R."/>
            <person name="Binder M."/>
            <person name="Bloem J."/>
            <person name="Labutti K."/>
            <person name="Salamov A."/>
            <person name="Andreopoulos B."/>
            <person name="Baker S."/>
            <person name="Barry K."/>
            <person name="Bills G."/>
            <person name="Bluhm B."/>
            <person name="Cannon C."/>
            <person name="Castanera R."/>
            <person name="Culley D."/>
            <person name="Daum C."/>
            <person name="Ezra D."/>
            <person name="Gonzalez J."/>
            <person name="Henrissat B."/>
            <person name="Kuo A."/>
            <person name="Liang C."/>
            <person name="Lipzen A."/>
            <person name="Lutzoni F."/>
            <person name="Magnuson J."/>
            <person name="Mondo S."/>
            <person name="Nolan M."/>
            <person name="Ohm R."/>
            <person name="Pangilinan J."/>
            <person name="Park H.-J."/>
            <person name="Ramirez L."/>
            <person name="Alfaro M."/>
            <person name="Sun H."/>
            <person name="Tritt A."/>
            <person name="Yoshinaga Y."/>
            <person name="Zwiers L.-H."/>
            <person name="Turgeon B."/>
            <person name="Goodwin S."/>
            <person name="Spatafora J."/>
            <person name="Crous P."/>
            <person name="Grigoriev I."/>
        </authorList>
    </citation>
    <scope>NUCLEOTIDE SEQUENCE</scope>
    <source>
        <strain evidence="1">CBS 175.79</strain>
    </source>
</reference>
<evidence type="ECO:0000313" key="1">
    <source>
        <dbReference type="EMBL" id="KAF2015558.1"/>
    </source>
</evidence>
<proteinExistence type="predicted"/>